<dbReference type="OrthoDB" id="5349052at2"/>
<dbReference type="Proteomes" id="UP000001203">
    <property type="component" value="Chromosome circular"/>
</dbReference>
<dbReference type="Gene3D" id="3.40.50.1110">
    <property type="entry name" value="SGNH hydrolase"/>
    <property type="match status" value="1"/>
</dbReference>
<sequence length="406" mass="47462">MLNVNLEITSHHKKSKPNNAVQKSVSFNYLFLGTILLGITGISFGNFLVDPYDIFRHNNPLELNLRKPEKINHDRLYKTIDVINIKPEIILIGSSRVKQGLNPNHPALPKEMTRYNLGIDGSNTYEILQYLEHTYINQPNLKTVIMGLDHYMFNDFYQLQDSFVEKRLGKTHIIPTDLINTLFSQDAIIASKNTITGNLTVTDNTKGLTYGDNGFFPYPYHNPNDGNTPWRFRNTIEQYFGFHPQYKLSSDRLNDFQKIVEFCRQHNIKLIVFISPAHATQWETLRVTDRWDTYEQWKRKMVEITPVWDFSGYNSITTEPIKEVMSNYVDNSHYSPKVGDFVLNRILSYQVEQVPEDFGVLMTPENIDEHLIKIRSDREKWAKIRPNEVELVETLKRNFKPQQKSQ</sequence>
<dbReference type="KEGG" id="cyt:cce_2487"/>
<keyword evidence="3" id="KW-1185">Reference proteome</keyword>
<feature type="transmembrane region" description="Helical" evidence="1">
    <location>
        <begin position="27"/>
        <end position="49"/>
    </location>
</feature>
<evidence type="ECO:0000313" key="2">
    <source>
        <dbReference type="EMBL" id="ACB51835.1"/>
    </source>
</evidence>
<gene>
    <name evidence="2" type="ordered locus">cce_2487</name>
</gene>
<keyword evidence="1" id="KW-0812">Transmembrane</keyword>
<accession>B1WRI6</accession>
<evidence type="ECO:0000313" key="3">
    <source>
        <dbReference type="Proteomes" id="UP000001203"/>
    </source>
</evidence>
<dbReference type="eggNOG" id="ENOG502Z7SS">
    <property type="taxonomic scope" value="Bacteria"/>
</dbReference>
<dbReference type="AlphaFoldDB" id="B1WRI6"/>
<keyword evidence="1" id="KW-1133">Transmembrane helix</keyword>
<keyword evidence="1" id="KW-0472">Membrane</keyword>
<dbReference type="HOGENOM" id="CLU_721229_0_0_3"/>
<dbReference type="EMBL" id="CP000806">
    <property type="protein sequence ID" value="ACB51835.1"/>
    <property type="molecule type" value="Genomic_DNA"/>
</dbReference>
<proteinExistence type="predicted"/>
<name>B1WRI6_CROS5</name>
<dbReference type="STRING" id="43989.cce_2487"/>
<evidence type="ECO:0000256" key="1">
    <source>
        <dbReference type="SAM" id="Phobius"/>
    </source>
</evidence>
<protein>
    <submittedName>
        <fullName evidence="2">Uncharacterized protein</fullName>
    </submittedName>
</protein>
<dbReference type="RefSeq" id="WP_009544822.1">
    <property type="nucleotide sequence ID" value="NC_010546.1"/>
</dbReference>
<organism evidence="2 3">
    <name type="scientific">Crocosphaera subtropica (strain ATCC 51142 / BH68)</name>
    <name type="common">Cyanothece sp. (strain ATCC 51142)</name>
    <dbReference type="NCBI Taxonomy" id="43989"/>
    <lineage>
        <taxon>Bacteria</taxon>
        <taxon>Bacillati</taxon>
        <taxon>Cyanobacteriota</taxon>
        <taxon>Cyanophyceae</taxon>
        <taxon>Oscillatoriophycideae</taxon>
        <taxon>Chroococcales</taxon>
        <taxon>Aphanothecaceae</taxon>
        <taxon>Crocosphaera</taxon>
        <taxon>Crocosphaera subtropica</taxon>
    </lineage>
</organism>
<dbReference type="InterPro" id="IPR036514">
    <property type="entry name" value="SGNH_hydro_sf"/>
</dbReference>
<dbReference type="SUPFAM" id="SSF52266">
    <property type="entry name" value="SGNH hydrolase"/>
    <property type="match status" value="1"/>
</dbReference>
<reference evidence="2 3" key="1">
    <citation type="journal article" date="2008" name="Proc. Natl. Acad. Sci. U.S.A.">
        <title>The genome of Cyanothece 51142, a unicellular diazotrophic cyanobacterium important in the marine nitrogen cycle.</title>
        <authorList>
            <person name="Welsh E.A."/>
            <person name="Liberton M."/>
            <person name="Stoeckel J."/>
            <person name="Loh T."/>
            <person name="Elvitigala T."/>
            <person name="Wang C."/>
            <person name="Wollam A."/>
            <person name="Fulton R.S."/>
            <person name="Clifton S.W."/>
            <person name="Jacobs J.M."/>
            <person name="Aurora R."/>
            <person name="Ghosh B.K."/>
            <person name="Sherman L.A."/>
            <person name="Smith R.D."/>
            <person name="Wilson R.K."/>
            <person name="Pakrasi H.B."/>
        </authorList>
    </citation>
    <scope>NUCLEOTIDE SEQUENCE [LARGE SCALE GENOMIC DNA]</scope>
    <source>
        <strain evidence="3">ATCC 51142 / BH68</strain>
    </source>
</reference>